<dbReference type="PANTHER" id="PTHR41263:SF1">
    <property type="entry name" value="ASPARTYL-PHOSPHATE PHOSPHATASE YISI"/>
    <property type="match status" value="1"/>
</dbReference>
<dbReference type="AlphaFoldDB" id="K6CSU9"/>
<dbReference type="EMBL" id="AJLR01000146">
    <property type="protein sequence ID" value="EKN63322.1"/>
    <property type="molecule type" value="Genomic_DNA"/>
</dbReference>
<dbReference type="RefSeq" id="WP_004431675.1">
    <property type="nucleotide sequence ID" value="NZ_AJLR01000146.1"/>
</dbReference>
<dbReference type="PATRIC" id="fig|1131731.3.peg.3395"/>
<comment type="caution">
    <text evidence="1">The sequence shown here is derived from an EMBL/GenBank/DDBJ whole genome shotgun (WGS) entry which is preliminary data.</text>
</comment>
<dbReference type="InterPro" id="IPR037208">
    <property type="entry name" value="Spo0E-like_sf"/>
</dbReference>
<gene>
    <name evidence="1" type="ORF">BAZO_16659</name>
</gene>
<dbReference type="InterPro" id="IPR036638">
    <property type="entry name" value="HLH_DNA-bd_sf"/>
</dbReference>
<evidence type="ECO:0000313" key="2">
    <source>
        <dbReference type="Proteomes" id="UP000006315"/>
    </source>
</evidence>
<evidence type="ECO:0000313" key="1">
    <source>
        <dbReference type="EMBL" id="EKN63322.1"/>
    </source>
</evidence>
<keyword evidence="2" id="KW-1185">Reference proteome</keyword>
<sequence length="68" mass="7855">METTSTKVQLDQLNSLNSLIEKKRKQMINNGLQYGFTNKRTIMISQELDKLINEVLLLGNLLTKECKE</sequence>
<dbReference type="InterPro" id="IPR053028">
    <property type="entry name" value="Spo0E-like_phosphatase"/>
</dbReference>
<dbReference type="Pfam" id="PF09388">
    <property type="entry name" value="SpoOE-like"/>
    <property type="match status" value="1"/>
</dbReference>
<dbReference type="SUPFAM" id="SSF140500">
    <property type="entry name" value="BAS1536-like"/>
    <property type="match status" value="1"/>
</dbReference>
<accession>K6CSU9</accession>
<dbReference type="GO" id="GO:0043937">
    <property type="term" value="P:regulation of sporulation"/>
    <property type="evidence" value="ECO:0007669"/>
    <property type="project" value="InterPro"/>
</dbReference>
<proteinExistence type="predicted"/>
<protein>
    <submittedName>
        <fullName evidence="1">Stage 0 sporulation regulatory protein</fullName>
    </submittedName>
</protein>
<dbReference type="PANTHER" id="PTHR41263">
    <property type="entry name" value="ASPARTYL-PHOSPHATE PHOSPHATASE YISI"/>
    <property type="match status" value="1"/>
</dbReference>
<dbReference type="InterPro" id="IPR018540">
    <property type="entry name" value="Spo0E-like"/>
</dbReference>
<name>K6CSU9_SCHAZ</name>
<organism evidence="1 2">
    <name type="scientific">Schinkia azotoformans LMG 9581</name>
    <dbReference type="NCBI Taxonomy" id="1131731"/>
    <lineage>
        <taxon>Bacteria</taxon>
        <taxon>Bacillati</taxon>
        <taxon>Bacillota</taxon>
        <taxon>Bacilli</taxon>
        <taxon>Bacillales</taxon>
        <taxon>Bacillaceae</taxon>
        <taxon>Calidifontibacillus/Schinkia group</taxon>
        <taxon>Schinkia</taxon>
    </lineage>
</organism>
<dbReference type="Proteomes" id="UP000006315">
    <property type="component" value="Unassembled WGS sequence"/>
</dbReference>
<reference evidence="1 2" key="1">
    <citation type="journal article" date="2012" name="Front. Microbiol.">
        <title>Redundancy and modularity in membrane-associated dissimilatory nitrate reduction in Bacillus.</title>
        <authorList>
            <person name="Heylen K."/>
            <person name="Keltjens J."/>
        </authorList>
    </citation>
    <scope>NUCLEOTIDE SEQUENCE [LARGE SCALE GENOMIC DNA]</scope>
    <source>
        <strain evidence="1 2">LMG 9581</strain>
    </source>
</reference>
<dbReference type="GO" id="GO:0046983">
    <property type="term" value="F:protein dimerization activity"/>
    <property type="evidence" value="ECO:0007669"/>
    <property type="project" value="InterPro"/>
</dbReference>
<dbReference type="Gene3D" id="4.10.280.10">
    <property type="entry name" value="Helix-loop-helix DNA-binding domain"/>
    <property type="match status" value="1"/>
</dbReference>